<gene>
    <name evidence="2" type="ORF">UFOVP1279_14</name>
</gene>
<accession>A0A6J5RDD7</accession>
<dbReference type="EMBL" id="LR797224">
    <property type="protein sequence ID" value="CAB4195009.1"/>
    <property type="molecule type" value="Genomic_DNA"/>
</dbReference>
<organism evidence="2">
    <name type="scientific">uncultured Caudovirales phage</name>
    <dbReference type="NCBI Taxonomy" id="2100421"/>
    <lineage>
        <taxon>Viruses</taxon>
        <taxon>Duplodnaviria</taxon>
        <taxon>Heunggongvirae</taxon>
        <taxon>Uroviricota</taxon>
        <taxon>Caudoviricetes</taxon>
        <taxon>Peduoviridae</taxon>
        <taxon>Maltschvirus</taxon>
        <taxon>Maltschvirus maltsch</taxon>
    </lineage>
</organism>
<protein>
    <submittedName>
        <fullName evidence="2">Uncharacterized protein</fullName>
    </submittedName>
</protein>
<keyword evidence="1" id="KW-0812">Transmembrane</keyword>
<proteinExistence type="predicted"/>
<sequence>MIVSFQAAETVAVLASTVAIVIGLFVLFEKVSGVTGRWAAKQVQVGIAPLEEKIDTHNTDALRQAQADHLCIERRIGEVHDYNKYHLGPNGTTKPVHERISELENGMRLVLATDKERRRFQEFVDRVGQDMRGTQDPDEELED</sequence>
<name>A0A6J5RDD7_9CAUD</name>
<evidence type="ECO:0000256" key="1">
    <source>
        <dbReference type="SAM" id="Phobius"/>
    </source>
</evidence>
<keyword evidence="1" id="KW-1133">Transmembrane helix</keyword>
<evidence type="ECO:0000313" key="2">
    <source>
        <dbReference type="EMBL" id="CAB4195009.1"/>
    </source>
</evidence>
<feature type="transmembrane region" description="Helical" evidence="1">
    <location>
        <begin position="6"/>
        <end position="28"/>
    </location>
</feature>
<keyword evidence="1" id="KW-0472">Membrane</keyword>
<reference evidence="2" key="1">
    <citation type="submission" date="2020-05" db="EMBL/GenBank/DDBJ databases">
        <authorList>
            <person name="Chiriac C."/>
            <person name="Salcher M."/>
            <person name="Ghai R."/>
            <person name="Kavagutti S V."/>
        </authorList>
    </citation>
    <scope>NUCLEOTIDE SEQUENCE</scope>
</reference>